<keyword evidence="3" id="KW-0808">Transferase</keyword>
<feature type="domain" description="Aminotransferase class V" evidence="2">
    <location>
        <begin position="53"/>
        <end position="345"/>
    </location>
</feature>
<keyword evidence="1" id="KW-0663">Pyridoxal phosphate</keyword>
<dbReference type="SUPFAM" id="SSF53383">
    <property type="entry name" value="PLP-dependent transferases"/>
    <property type="match status" value="1"/>
</dbReference>
<dbReference type="InterPro" id="IPR015424">
    <property type="entry name" value="PyrdxlP-dep_Trfase"/>
</dbReference>
<accession>A0A7M3T6R1</accession>
<proteinExistence type="predicted"/>
<dbReference type="Gene3D" id="3.90.1150.10">
    <property type="entry name" value="Aspartate Aminotransferase, domain 1"/>
    <property type="match status" value="1"/>
</dbReference>
<dbReference type="AlphaFoldDB" id="A0A7M3T6R1"/>
<dbReference type="PANTHER" id="PTHR43586">
    <property type="entry name" value="CYSTEINE DESULFURASE"/>
    <property type="match status" value="1"/>
</dbReference>
<dbReference type="KEGG" id="hdh:G5B40_00500"/>
<name>A0A7M3T6R1_9RHOB</name>
<dbReference type="Gene3D" id="3.40.640.10">
    <property type="entry name" value="Type I PLP-dependent aspartate aminotransferase-like (Major domain)"/>
    <property type="match status" value="1"/>
</dbReference>
<protein>
    <submittedName>
        <fullName evidence="3">Aminotransferase class V-fold PLP-dependent enzyme</fullName>
    </submittedName>
</protein>
<reference evidence="3 4" key="1">
    <citation type="submission" date="2020-02" db="EMBL/GenBank/DDBJ databases">
        <title>complete genome sequence of Rhodobacteraceae bacterium.</title>
        <authorList>
            <person name="Park J."/>
            <person name="Kim Y.-S."/>
            <person name="Kim K.-H."/>
        </authorList>
    </citation>
    <scope>NUCLEOTIDE SEQUENCE [LARGE SCALE GENOMIC DNA]</scope>
    <source>
        <strain evidence="3 4">RR4-56</strain>
    </source>
</reference>
<sequence length="377" mass="40418">MIPCQRALFDIPRDVAYLNTAYMSPLSHAAVAAIDRGARMKARPWDLTIPDFYDAPDRARALFAGLVNADAAGVALAPSASYGIESAARNIPLAPGRRVVLLKDQFPSHVYPWRRRAVETGAEVFAVAAPPGEDATAAVLTAIDERCAVAALPNVLWTTGARIDLAAVRRRCDETGAALVLDLTQSAGAMVTDFAAIRPDFATAAAYKWLLGPYATGFLYVAPERRDGAPLEEGWITRKDSRNFAGLVEYTDEYEPGALRFDMGERANFALLPGLIAALEQLTAWGVANIEETLAARAAGLSKRIAALGLSPTPDVARGPHYLSAGLPVGAPKDLLARLAAKQVYLSERGGALRVTPHLWNDEEDCDRLVEALASEL</sequence>
<dbReference type="InterPro" id="IPR015422">
    <property type="entry name" value="PyrdxlP-dep_Trfase_small"/>
</dbReference>
<dbReference type="GO" id="GO:0008483">
    <property type="term" value="F:transaminase activity"/>
    <property type="evidence" value="ECO:0007669"/>
    <property type="project" value="UniProtKB-KW"/>
</dbReference>
<dbReference type="EMBL" id="CP049056">
    <property type="protein sequence ID" value="QIE57692.1"/>
    <property type="molecule type" value="Genomic_DNA"/>
</dbReference>
<dbReference type="InterPro" id="IPR000192">
    <property type="entry name" value="Aminotrans_V_dom"/>
</dbReference>
<evidence type="ECO:0000313" key="3">
    <source>
        <dbReference type="EMBL" id="QIE57692.1"/>
    </source>
</evidence>
<keyword evidence="4" id="KW-1185">Reference proteome</keyword>
<gene>
    <name evidence="3" type="ORF">G5B40_00500</name>
</gene>
<evidence type="ECO:0000256" key="1">
    <source>
        <dbReference type="ARBA" id="ARBA00022898"/>
    </source>
</evidence>
<keyword evidence="3" id="KW-0032">Aminotransferase</keyword>
<evidence type="ECO:0000313" key="4">
    <source>
        <dbReference type="Proteomes" id="UP000503336"/>
    </source>
</evidence>
<evidence type="ECO:0000259" key="2">
    <source>
        <dbReference type="Pfam" id="PF00266"/>
    </source>
</evidence>
<organism evidence="3 4">
    <name type="scientific">Pikeienuella piscinae</name>
    <dbReference type="NCBI Taxonomy" id="2748098"/>
    <lineage>
        <taxon>Bacteria</taxon>
        <taxon>Pseudomonadati</taxon>
        <taxon>Pseudomonadota</taxon>
        <taxon>Alphaproteobacteria</taxon>
        <taxon>Rhodobacterales</taxon>
        <taxon>Paracoccaceae</taxon>
        <taxon>Pikeienuella</taxon>
    </lineage>
</organism>
<dbReference type="PANTHER" id="PTHR43586:SF15">
    <property type="entry name" value="BLR3095 PROTEIN"/>
    <property type="match status" value="1"/>
</dbReference>
<dbReference type="Proteomes" id="UP000503336">
    <property type="component" value="Chromosome"/>
</dbReference>
<dbReference type="InterPro" id="IPR015421">
    <property type="entry name" value="PyrdxlP-dep_Trfase_major"/>
</dbReference>
<dbReference type="Pfam" id="PF00266">
    <property type="entry name" value="Aminotran_5"/>
    <property type="match status" value="1"/>
</dbReference>